<dbReference type="PaxDb" id="243275-TDE_1792"/>
<dbReference type="KEGG" id="tde:TDE_1814"/>
<dbReference type="STRING" id="243275.TDE_1792"/>
<feature type="transmembrane region" description="Helical" evidence="1">
    <location>
        <begin position="195"/>
        <end position="215"/>
    </location>
</feature>
<reference evidence="3 4" key="1">
    <citation type="journal article" date="2004" name="Proc. Natl. Acad. Sci. U.S.A.">
        <title>Comparison of the genome of the oral pathogen Treponema denticola with other spirochete genomes.</title>
        <authorList>
            <person name="Seshadri R."/>
            <person name="Myers G.S."/>
            <person name="Tettelin H."/>
            <person name="Eisen J.A."/>
            <person name="Heidelberg J.F."/>
            <person name="Dodson R.J."/>
            <person name="Davidsen T.M."/>
            <person name="DeBoy R.T."/>
            <person name="Fouts D.E."/>
            <person name="Haft D.H."/>
            <person name="Selengut J."/>
            <person name="Ren Q."/>
            <person name="Brinkac L.M."/>
            <person name="Madupu R."/>
            <person name="Kolonay J."/>
            <person name="Durkin S.A."/>
            <person name="Daugherty S.C."/>
            <person name="Shetty J."/>
            <person name="Shvartsbeyn A."/>
            <person name="Gebregeorgis E."/>
            <person name="Geer K."/>
            <person name="Tsegaye G."/>
            <person name="Malek J."/>
            <person name="Ayodeji B."/>
            <person name="Shatsman S."/>
            <person name="McLeod M.P."/>
            <person name="Smajs D."/>
            <person name="Howell J.K."/>
            <person name="Pal S."/>
            <person name="Amin A."/>
            <person name="Vashisth P."/>
            <person name="McNeill T.Z."/>
            <person name="Xiang Q."/>
            <person name="Sodergren E."/>
            <person name="Baca E."/>
            <person name="Weinstock G.M."/>
            <person name="Norris S.J."/>
            <person name="Fraser C.M."/>
            <person name="Paulsen I.T."/>
        </authorList>
    </citation>
    <scope>NUCLEOTIDE SEQUENCE [LARGE SCALE GENOMIC DNA]</scope>
    <source>
        <strain evidence="3">ATCC 35405</strain>
        <strain evidence="4">ATCC 35405 / DSM 14222 / CIP 103919 / JCM 8153 / KCTC 15104</strain>
    </source>
</reference>
<dbReference type="AlphaFoldDB" id="Q73LP8"/>
<dbReference type="GeneID" id="2741236"/>
<dbReference type="HOGENOM" id="CLU_946427_0_0_12"/>
<dbReference type="Proteomes" id="UP000008212">
    <property type="component" value="Chromosome"/>
</dbReference>
<keyword evidence="1" id="KW-0812">Transmembrane</keyword>
<dbReference type="EMBL" id="AE017226">
    <property type="protein sequence ID" value="AAS12329.1"/>
    <property type="molecule type" value="Genomic_DNA"/>
</dbReference>
<evidence type="ECO:0000313" key="3">
    <source>
        <dbReference type="EMBL" id="AAS12329.1"/>
    </source>
</evidence>
<feature type="transmembrane region" description="Helical" evidence="1">
    <location>
        <begin position="245"/>
        <end position="266"/>
    </location>
</feature>
<proteinExistence type="predicted"/>
<gene>
    <name evidence="2" type="ordered locus">TDE_1792</name>
    <name evidence="3" type="ordered locus">TDE_1814</name>
</gene>
<dbReference type="EMBL" id="AE017226">
    <property type="protein sequence ID" value="AAS12307.1"/>
    <property type="molecule type" value="Genomic_DNA"/>
</dbReference>
<keyword evidence="1" id="KW-0472">Membrane</keyword>
<keyword evidence="4" id="KW-1185">Reference proteome</keyword>
<dbReference type="KEGG" id="tde:TDE_1792"/>
<accession>Q73LP8</accession>
<evidence type="ECO:0000313" key="2">
    <source>
        <dbReference type="EMBL" id="AAS12307.1"/>
    </source>
</evidence>
<feature type="transmembrane region" description="Helical" evidence="1">
    <location>
        <begin position="6"/>
        <end position="26"/>
    </location>
</feature>
<organism evidence="3 4">
    <name type="scientific">Treponema denticola (strain ATCC 35405 / DSM 14222 / CIP 103919 / JCM 8153 / KCTC 15104)</name>
    <dbReference type="NCBI Taxonomy" id="243275"/>
    <lineage>
        <taxon>Bacteria</taxon>
        <taxon>Pseudomonadati</taxon>
        <taxon>Spirochaetota</taxon>
        <taxon>Spirochaetia</taxon>
        <taxon>Spirochaetales</taxon>
        <taxon>Treponemataceae</taxon>
        <taxon>Treponema</taxon>
    </lineage>
</organism>
<dbReference type="PATRIC" id="fig|243275.7.peg.1705"/>
<sequence length="294" mass="34808">MNWDNFFFAFSGAAAALIGVTFAFIVSKLLNNISEFDELYNGCQDLLLEFKEQKLNISNIAYDWHDRMILKYEFQIKEKIKNNIFQSFSNEEIVNYIIENVPRVYYPKNCLSYILEEIKKYNDDLETRKIPISPNAFIIQPEILSLPDIPDKDLWKDINEEERNFNKYCQNSYLLIDKFNNYTARMNSKIKDLKIIRNIIAMFIPIIIITVIYPLHFIPIPENEYPQIFFDVSTFLDNLLSLRGFLLFMLFTTISGSLSYFAILCFKYIKKYKEIISFIDNYTDISAYSDLFSK</sequence>
<keyword evidence="1" id="KW-1133">Transmembrane helix</keyword>
<dbReference type="RefSeq" id="WP_010957046.1">
    <property type="nucleotide sequence ID" value="NC_002967.9"/>
</dbReference>
<evidence type="ECO:0000256" key="1">
    <source>
        <dbReference type="SAM" id="Phobius"/>
    </source>
</evidence>
<protein>
    <submittedName>
        <fullName evidence="3">Uncharacterized protein</fullName>
    </submittedName>
</protein>
<evidence type="ECO:0000313" key="4">
    <source>
        <dbReference type="Proteomes" id="UP000008212"/>
    </source>
</evidence>
<name>Q73LP8_TREDE</name>